<feature type="transmembrane region" description="Helical" evidence="6">
    <location>
        <begin position="42"/>
        <end position="63"/>
    </location>
</feature>
<keyword evidence="2" id="KW-1003">Cell membrane</keyword>
<dbReference type="GO" id="GO:0015171">
    <property type="term" value="F:amino acid transmembrane transporter activity"/>
    <property type="evidence" value="ECO:0007669"/>
    <property type="project" value="TreeGrafter"/>
</dbReference>
<evidence type="ECO:0000256" key="3">
    <source>
        <dbReference type="ARBA" id="ARBA00022692"/>
    </source>
</evidence>
<comment type="subcellular location">
    <subcellularLocation>
        <location evidence="1">Cell membrane</location>
        <topology evidence="1">Multi-pass membrane protein</topology>
    </subcellularLocation>
</comment>
<dbReference type="Pfam" id="PF01810">
    <property type="entry name" value="LysE"/>
    <property type="match status" value="1"/>
</dbReference>
<evidence type="ECO:0000256" key="6">
    <source>
        <dbReference type="SAM" id="Phobius"/>
    </source>
</evidence>
<feature type="transmembrane region" description="Helical" evidence="6">
    <location>
        <begin position="75"/>
        <end position="94"/>
    </location>
</feature>
<accession>A0A9X2EJQ9</accession>
<dbReference type="RefSeq" id="WP_252464838.1">
    <property type="nucleotide sequence ID" value="NZ_JALBWM010000010.1"/>
</dbReference>
<evidence type="ECO:0000256" key="4">
    <source>
        <dbReference type="ARBA" id="ARBA00022989"/>
    </source>
</evidence>
<evidence type="ECO:0000313" key="7">
    <source>
        <dbReference type="EMBL" id="MCO1333497.1"/>
    </source>
</evidence>
<evidence type="ECO:0000256" key="5">
    <source>
        <dbReference type="ARBA" id="ARBA00023136"/>
    </source>
</evidence>
<feature type="transmembrane region" description="Helical" evidence="6">
    <location>
        <begin position="191"/>
        <end position="208"/>
    </location>
</feature>
<keyword evidence="8" id="KW-1185">Reference proteome</keyword>
<evidence type="ECO:0000256" key="2">
    <source>
        <dbReference type="ARBA" id="ARBA00022475"/>
    </source>
</evidence>
<dbReference type="InterPro" id="IPR001123">
    <property type="entry name" value="LeuE-type"/>
</dbReference>
<dbReference type="PANTHER" id="PTHR30086:SF20">
    <property type="entry name" value="ARGININE EXPORTER PROTEIN ARGO-RELATED"/>
    <property type="match status" value="1"/>
</dbReference>
<keyword evidence="4 6" id="KW-1133">Transmembrane helix</keyword>
<dbReference type="PANTHER" id="PTHR30086">
    <property type="entry name" value="ARGININE EXPORTER PROTEIN ARGO"/>
    <property type="match status" value="1"/>
</dbReference>
<sequence length="212" mass="22697">MSEILVFAAISLLLVVSPGPNSVLILKTLTAKGLRPALENILGLVSATFAHGAISILGLSAIIVQSAEIYTLIKYLGAAYLVYLGMKTIVSTFAQSSSQASQMGGSDSNAGSRASHRNFAEGFLTQILNPKVSMFYLAALPQFIQLGSSSHYEAFILVSVHASIIFLWFLGMSSVLSRWKQISVGGRARHWVLRLSGSMLICFGGLVARQNT</sequence>
<proteinExistence type="predicted"/>
<dbReference type="PIRSF" id="PIRSF006324">
    <property type="entry name" value="LeuE"/>
    <property type="match status" value="1"/>
</dbReference>
<name>A0A9X2EJQ9_9GAMM</name>
<feature type="transmembrane region" description="Helical" evidence="6">
    <location>
        <begin position="154"/>
        <end position="179"/>
    </location>
</feature>
<dbReference type="EMBL" id="JALBWM010000010">
    <property type="protein sequence ID" value="MCO1333497.1"/>
    <property type="molecule type" value="Genomic_DNA"/>
</dbReference>
<evidence type="ECO:0000313" key="8">
    <source>
        <dbReference type="Proteomes" id="UP001139028"/>
    </source>
</evidence>
<evidence type="ECO:0000256" key="1">
    <source>
        <dbReference type="ARBA" id="ARBA00004651"/>
    </source>
</evidence>
<comment type="caution">
    <text evidence="7">The sequence shown here is derived from an EMBL/GenBank/DDBJ whole genome shotgun (WGS) entry which is preliminary data.</text>
</comment>
<dbReference type="Proteomes" id="UP001139028">
    <property type="component" value="Unassembled WGS sequence"/>
</dbReference>
<reference evidence="7" key="1">
    <citation type="journal article" date="2022" name="Arch. Microbiol.">
        <title>Microbulbifer okhotskensis sp. nov., isolated from a deep bottom sediment of the Okhotsk Sea.</title>
        <authorList>
            <person name="Romanenko L."/>
            <person name="Kurilenko V."/>
            <person name="Otstavnykh N."/>
            <person name="Velansky P."/>
            <person name="Isaeva M."/>
            <person name="Mikhailov V."/>
        </authorList>
    </citation>
    <scope>NUCLEOTIDE SEQUENCE</scope>
    <source>
        <strain evidence="7">OS29</strain>
    </source>
</reference>
<protein>
    <submittedName>
        <fullName evidence="7">LysE family translocator</fullName>
    </submittedName>
</protein>
<keyword evidence="5 6" id="KW-0472">Membrane</keyword>
<gene>
    <name evidence="7" type="ORF">MO867_04000</name>
</gene>
<organism evidence="7 8">
    <name type="scientific">Microbulbifer okhotskensis</name>
    <dbReference type="NCBI Taxonomy" id="2926617"/>
    <lineage>
        <taxon>Bacteria</taxon>
        <taxon>Pseudomonadati</taxon>
        <taxon>Pseudomonadota</taxon>
        <taxon>Gammaproteobacteria</taxon>
        <taxon>Cellvibrionales</taxon>
        <taxon>Microbulbiferaceae</taxon>
        <taxon>Microbulbifer</taxon>
    </lineage>
</organism>
<dbReference type="GO" id="GO:0005886">
    <property type="term" value="C:plasma membrane"/>
    <property type="evidence" value="ECO:0007669"/>
    <property type="project" value="UniProtKB-SubCell"/>
</dbReference>
<keyword evidence="3 6" id="KW-0812">Transmembrane</keyword>
<dbReference type="AlphaFoldDB" id="A0A9X2EJQ9"/>